<evidence type="ECO:0000313" key="2">
    <source>
        <dbReference type="Proteomes" id="UP000664032"/>
    </source>
</evidence>
<reference evidence="1" key="1">
    <citation type="submission" date="2021-10" db="EMBL/GenBank/DDBJ databases">
        <title>Psilocybe cubensis genome.</title>
        <authorList>
            <person name="Mckernan K.J."/>
            <person name="Crawford S."/>
            <person name="Trippe A."/>
            <person name="Kane L.T."/>
            <person name="Mclaughlin S."/>
        </authorList>
    </citation>
    <scope>NUCLEOTIDE SEQUENCE</scope>
    <source>
        <strain evidence="1">MGC-MH-2018</strain>
    </source>
</reference>
<accession>A0ACB8GRV7</accession>
<proteinExistence type="predicted"/>
<keyword evidence="2" id="KW-1185">Reference proteome</keyword>
<gene>
    <name evidence="1" type="ORF">JR316_0008928</name>
</gene>
<evidence type="ECO:0000313" key="1">
    <source>
        <dbReference type="EMBL" id="KAH9478473.1"/>
    </source>
</evidence>
<organism evidence="1 2">
    <name type="scientific">Psilocybe cubensis</name>
    <name type="common">Psychedelic mushroom</name>
    <name type="synonym">Stropharia cubensis</name>
    <dbReference type="NCBI Taxonomy" id="181762"/>
    <lineage>
        <taxon>Eukaryota</taxon>
        <taxon>Fungi</taxon>
        <taxon>Dikarya</taxon>
        <taxon>Basidiomycota</taxon>
        <taxon>Agaricomycotina</taxon>
        <taxon>Agaricomycetes</taxon>
        <taxon>Agaricomycetidae</taxon>
        <taxon>Agaricales</taxon>
        <taxon>Agaricineae</taxon>
        <taxon>Strophariaceae</taxon>
        <taxon>Psilocybe</taxon>
    </lineage>
</organism>
<comment type="caution">
    <text evidence="1">The sequence shown here is derived from an EMBL/GenBank/DDBJ whole genome shotgun (WGS) entry which is preliminary data.</text>
</comment>
<dbReference type="EMBL" id="JAFIQS020000008">
    <property type="protein sequence ID" value="KAH9478473.1"/>
    <property type="molecule type" value="Genomic_DNA"/>
</dbReference>
<name>A0ACB8GRV7_PSICU</name>
<sequence length="377" mass="41784">MALFTPLQIGDFAIKNRITMAAFARNRAKDTYPTELMKEYYIQRAKGGAGLIVTEAILVSRQGTEWPYSPGLWEDKHVKLWTGIVDAVHQARGLIYGQLWHAGRVSHPDAEQQKLAGIPVYAPSAIAARGGKFKELPGCPGYVVPTAIENPWEIVEEFRQAAINAKRAGFDGVELHGSNGYIIQQFLDSTSNRRSDEWGGSIENRSRFALEVLKVMIESFGKNVAVKLSPAGGDNDMGMPLQETLDTYSYFISEADKLGISYICLVRYQDAYDVQYDGISRSTRHDVLESYAHLVKNAKVIINACVTPEEGELLVASKKADAIAIGFNWVTHPDLANRVLHGKPLDNVLDMAHLQTNRSPEDWSTGYTDYPCATDSN</sequence>
<dbReference type="Proteomes" id="UP000664032">
    <property type="component" value="Unassembled WGS sequence"/>
</dbReference>
<protein>
    <submittedName>
        <fullName evidence="1">NADP-dependent oxidoreductase lnbE</fullName>
    </submittedName>
</protein>